<dbReference type="Gene3D" id="1.10.357.10">
    <property type="entry name" value="Tetracycline Repressor, domain 2"/>
    <property type="match status" value="1"/>
</dbReference>
<sequence>MEHSGTGDPDRILPLLWRHHATSPDRPAAGRRPKLTVDDVVGTAIAIADADGLAAVSMNRVATALGVGTMTLYTYAPSKGELLDLMVDALLVAKALPAPGEPRPASWREQIELYAKATLAQYHQHPWLGQISTVRPPIGPGMLADSEYVLSTLVDLQLSARETTAAAEAITTFVTATAATESEAADLERRTGQTNDAWWGDRDRLWRDYFDPKRHPTMNAVWNAGGFDSSTEQAMSGAHAFGLARLLDGIEAGSFET</sequence>
<dbReference type="PANTHER" id="PTHR30055">
    <property type="entry name" value="HTH-TYPE TRANSCRIPTIONAL REGULATOR RUTR"/>
    <property type="match status" value="1"/>
</dbReference>
<dbReference type="Pfam" id="PF00440">
    <property type="entry name" value="TetR_N"/>
    <property type="match status" value="1"/>
</dbReference>
<dbReference type="InterPro" id="IPR004111">
    <property type="entry name" value="Repressor_TetR_C"/>
</dbReference>
<evidence type="ECO:0000313" key="7">
    <source>
        <dbReference type="Proteomes" id="UP000655868"/>
    </source>
</evidence>
<reference evidence="6" key="1">
    <citation type="submission" date="2020-12" db="EMBL/GenBank/DDBJ databases">
        <title>Antrihabitans popcorni sp. nov. and Antrihabitans auranticaus sp. nov., isolated from a larva cave.</title>
        <authorList>
            <person name="Lee S.D."/>
            <person name="Kim I.S."/>
        </authorList>
    </citation>
    <scope>NUCLEOTIDE SEQUENCE</scope>
    <source>
        <strain evidence="6">YC3-6</strain>
    </source>
</reference>
<dbReference type="RefSeq" id="WP_199705791.1">
    <property type="nucleotide sequence ID" value="NZ_JAEMNV010000006.1"/>
</dbReference>
<dbReference type="Pfam" id="PF02909">
    <property type="entry name" value="TetR_C_1"/>
    <property type="match status" value="1"/>
</dbReference>
<organism evidence="6 7">
    <name type="scientific">Antrihabitans stalagmiti</name>
    <dbReference type="NCBI Taxonomy" id="2799499"/>
    <lineage>
        <taxon>Bacteria</taxon>
        <taxon>Bacillati</taxon>
        <taxon>Actinomycetota</taxon>
        <taxon>Actinomycetes</taxon>
        <taxon>Mycobacteriales</taxon>
        <taxon>Nocardiaceae</taxon>
        <taxon>Antrihabitans</taxon>
    </lineage>
</organism>
<evidence type="ECO:0000256" key="3">
    <source>
        <dbReference type="ARBA" id="ARBA00023163"/>
    </source>
</evidence>
<dbReference type="EMBL" id="JAEMNV010000006">
    <property type="protein sequence ID" value="MBJ8340897.1"/>
    <property type="molecule type" value="Genomic_DNA"/>
</dbReference>
<protein>
    <submittedName>
        <fullName evidence="6">TetR/AcrR family transcriptional regulator</fullName>
    </submittedName>
</protein>
<evidence type="ECO:0000256" key="4">
    <source>
        <dbReference type="PROSITE-ProRule" id="PRU00335"/>
    </source>
</evidence>
<evidence type="ECO:0000256" key="1">
    <source>
        <dbReference type="ARBA" id="ARBA00023015"/>
    </source>
</evidence>
<dbReference type="Gene3D" id="1.10.10.60">
    <property type="entry name" value="Homeodomain-like"/>
    <property type="match status" value="1"/>
</dbReference>
<dbReference type="PANTHER" id="PTHR30055:SF151">
    <property type="entry name" value="TRANSCRIPTIONAL REGULATORY PROTEIN"/>
    <property type="match status" value="1"/>
</dbReference>
<feature type="DNA-binding region" description="H-T-H motif" evidence="4">
    <location>
        <begin position="57"/>
        <end position="76"/>
    </location>
</feature>
<gene>
    <name evidence="6" type="ORF">JGU71_18595</name>
</gene>
<evidence type="ECO:0000259" key="5">
    <source>
        <dbReference type="PROSITE" id="PS50977"/>
    </source>
</evidence>
<keyword evidence="7" id="KW-1185">Reference proteome</keyword>
<dbReference type="InterPro" id="IPR009057">
    <property type="entry name" value="Homeodomain-like_sf"/>
</dbReference>
<evidence type="ECO:0000313" key="6">
    <source>
        <dbReference type="EMBL" id="MBJ8340897.1"/>
    </source>
</evidence>
<dbReference type="GO" id="GO:0003700">
    <property type="term" value="F:DNA-binding transcription factor activity"/>
    <property type="evidence" value="ECO:0007669"/>
    <property type="project" value="TreeGrafter"/>
</dbReference>
<dbReference type="SUPFAM" id="SSF48498">
    <property type="entry name" value="Tetracyclin repressor-like, C-terminal domain"/>
    <property type="match status" value="1"/>
</dbReference>
<keyword evidence="1" id="KW-0805">Transcription regulation</keyword>
<dbReference type="InterPro" id="IPR050109">
    <property type="entry name" value="HTH-type_TetR-like_transc_reg"/>
</dbReference>
<evidence type="ECO:0000256" key="2">
    <source>
        <dbReference type="ARBA" id="ARBA00023125"/>
    </source>
</evidence>
<dbReference type="GO" id="GO:0045892">
    <property type="term" value="P:negative regulation of DNA-templated transcription"/>
    <property type="evidence" value="ECO:0007669"/>
    <property type="project" value="InterPro"/>
</dbReference>
<dbReference type="Proteomes" id="UP000655868">
    <property type="component" value="Unassembled WGS sequence"/>
</dbReference>
<keyword evidence="3" id="KW-0804">Transcription</keyword>
<keyword evidence="2 4" id="KW-0238">DNA-binding</keyword>
<dbReference type="GO" id="GO:0000976">
    <property type="term" value="F:transcription cis-regulatory region binding"/>
    <property type="evidence" value="ECO:0007669"/>
    <property type="project" value="TreeGrafter"/>
</dbReference>
<feature type="domain" description="HTH tetR-type" evidence="5">
    <location>
        <begin position="34"/>
        <end position="94"/>
    </location>
</feature>
<dbReference type="PROSITE" id="PS50977">
    <property type="entry name" value="HTH_TETR_2"/>
    <property type="match status" value="1"/>
</dbReference>
<dbReference type="InterPro" id="IPR001647">
    <property type="entry name" value="HTH_TetR"/>
</dbReference>
<name>A0A934NTF1_9NOCA</name>
<accession>A0A934NTF1</accession>
<dbReference type="InterPro" id="IPR036271">
    <property type="entry name" value="Tet_transcr_reg_TetR-rel_C_sf"/>
</dbReference>
<proteinExistence type="predicted"/>
<dbReference type="SUPFAM" id="SSF46689">
    <property type="entry name" value="Homeodomain-like"/>
    <property type="match status" value="1"/>
</dbReference>
<comment type="caution">
    <text evidence="6">The sequence shown here is derived from an EMBL/GenBank/DDBJ whole genome shotgun (WGS) entry which is preliminary data.</text>
</comment>
<dbReference type="AlphaFoldDB" id="A0A934NTF1"/>